<reference evidence="1 2" key="1">
    <citation type="submission" date="2024-05" db="EMBL/GenBank/DDBJ databases">
        <title>Haplotype-resolved chromosome-level genome assembly of Huyou (Citrus changshanensis).</title>
        <authorList>
            <person name="Miao C."/>
            <person name="Chen W."/>
            <person name="Wu Y."/>
            <person name="Wang L."/>
            <person name="Zhao S."/>
            <person name="Grierson D."/>
            <person name="Xu C."/>
            <person name="Chen K."/>
        </authorList>
    </citation>
    <scope>NUCLEOTIDE SEQUENCE [LARGE SCALE GENOMIC DNA]</scope>
    <source>
        <strain evidence="1">01-14</strain>
        <tissue evidence="1">Leaf</tissue>
    </source>
</reference>
<keyword evidence="2" id="KW-1185">Reference proteome</keyword>
<proteinExistence type="predicted"/>
<dbReference type="AlphaFoldDB" id="A0AAP0QJY0"/>
<gene>
    <name evidence="1" type="ORF">WN944_015901</name>
</gene>
<accession>A0AAP0QJY0</accession>
<dbReference type="EMBL" id="JBCGBO010000005">
    <property type="protein sequence ID" value="KAK9200703.1"/>
    <property type="molecule type" value="Genomic_DNA"/>
</dbReference>
<organism evidence="1 2">
    <name type="scientific">Citrus x changshan-huyou</name>
    <dbReference type="NCBI Taxonomy" id="2935761"/>
    <lineage>
        <taxon>Eukaryota</taxon>
        <taxon>Viridiplantae</taxon>
        <taxon>Streptophyta</taxon>
        <taxon>Embryophyta</taxon>
        <taxon>Tracheophyta</taxon>
        <taxon>Spermatophyta</taxon>
        <taxon>Magnoliopsida</taxon>
        <taxon>eudicotyledons</taxon>
        <taxon>Gunneridae</taxon>
        <taxon>Pentapetalae</taxon>
        <taxon>rosids</taxon>
        <taxon>malvids</taxon>
        <taxon>Sapindales</taxon>
        <taxon>Rutaceae</taxon>
        <taxon>Aurantioideae</taxon>
        <taxon>Citrus</taxon>
    </lineage>
</organism>
<protein>
    <submittedName>
        <fullName evidence="1">Uncharacterized protein</fullName>
    </submittedName>
</protein>
<evidence type="ECO:0000313" key="1">
    <source>
        <dbReference type="EMBL" id="KAK9200703.1"/>
    </source>
</evidence>
<dbReference type="Proteomes" id="UP001428341">
    <property type="component" value="Unassembled WGS sequence"/>
</dbReference>
<sequence length="44" mass="5189">MKVEQNKSIEHKLKLRDEEQEAEVDLEEAPMRILSWNIRGLGKP</sequence>
<comment type="caution">
    <text evidence="1">The sequence shown here is derived from an EMBL/GenBank/DDBJ whole genome shotgun (WGS) entry which is preliminary data.</text>
</comment>
<evidence type="ECO:0000313" key="2">
    <source>
        <dbReference type="Proteomes" id="UP001428341"/>
    </source>
</evidence>
<name>A0AAP0QJY0_9ROSI</name>